<sequence length="324" mass="34778">MAPTTPPDGVFVPVPTFFKAAPEGSALQPAVDVETQVAHSIHLAKSGITGLVLMGSTGEAIHMSPAERLTLISGVRKGLDAAGYADYPIMAGVLVNSVDETLEWLHDAKKAGAQWGLVLAPGYFGAAASQQNLLDWYTLVADNSPLPILIYNYPGVTNNLIVGIDTYVKLAAHPNIVGCKMSHGNVSHHLQLSLHPEIDHAKFRVFSGFGQQLGPIVVFNAGGVIDGLAAIFPKTVTRLFALASQRPLDEKTLEEVRRLQWKVSTTEEFIVQHGILGIREGIQKVLGLGHLEGGRLPLRGQLAAGAYDKWSGVFASIKEEEDRL</sequence>
<dbReference type="SUPFAM" id="SSF51569">
    <property type="entry name" value="Aldolase"/>
    <property type="match status" value="1"/>
</dbReference>
<dbReference type="AlphaFoldDB" id="A0A9P8V4C6"/>
<dbReference type="Gene3D" id="3.20.20.70">
    <property type="entry name" value="Aldolase class I"/>
    <property type="match status" value="1"/>
</dbReference>
<dbReference type="InterPro" id="IPR020624">
    <property type="entry name" value="Schiff_base-form_aldolases_CS"/>
</dbReference>
<dbReference type="GO" id="GO:0008840">
    <property type="term" value="F:4-hydroxy-tetrahydrodipicolinate synthase activity"/>
    <property type="evidence" value="ECO:0007669"/>
    <property type="project" value="TreeGrafter"/>
</dbReference>
<gene>
    <name evidence="3" type="ORF">F5X68DRAFT_215682</name>
</gene>
<dbReference type="Proteomes" id="UP000770015">
    <property type="component" value="Unassembled WGS sequence"/>
</dbReference>
<proteinExistence type="predicted"/>
<dbReference type="PRINTS" id="PR00146">
    <property type="entry name" value="DHPICSNTHASE"/>
</dbReference>
<dbReference type="PANTHER" id="PTHR12128:SF68">
    <property type="entry name" value="DIHYDRODIPICOLINATE SYNTHETASE"/>
    <property type="match status" value="1"/>
</dbReference>
<protein>
    <submittedName>
        <fullName evidence="3">Dihydrodipicolinate synthase</fullName>
    </submittedName>
</protein>
<accession>A0A9P8V4C6</accession>
<organism evidence="3 4">
    <name type="scientific">Plectosphaerella plurivora</name>
    <dbReference type="NCBI Taxonomy" id="936078"/>
    <lineage>
        <taxon>Eukaryota</taxon>
        <taxon>Fungi</taxon>
        <taxon>Dikarya</taxon>
        <taxon>Ascomycota</taxon>
        <taxon>Pezizomycotina</taxon>
        <taxon>Sordariomycetes</taxon>
        <taxon>Hypocreomycetidae</taxon>
        <taxon>Glomerellales</taxon>
        <taxon>Plectosphaerellaceae</taxon>
        <taxon>Plectosphaerella</taxon>
    </lineage>
</organism>
<evidence type="ECO:0000256" key="2">
    <source>
        <dbReference type="ARBA" id="ARBA00023270"/>
    </source>
</evidence>
<evidence type="ECO:0000256" key="1">
    <source>
        <dbReference type="ARBA" id="ARBA00023239"/>
    </source>
</evidence>
<dbReference type="SMART" id="SM01130">
    <property type="entry name" value="DHDPS"/>
    <property type="match status" value="1"/>
</dbReference>
<name>A0A9P8V4C6_9PEZI</name>
<dbReference type="EMBL" id="JAGSXJ010000030">
    <property type="protein sequence ID" value="KAH6670264.1"/>
    <property type="molecule type" value="Genomic_DNA"/>
</dbReference>
<dbReference type="CDD" id="cd00408">
    <property type="entry name" value="DHDPS-like"/>
    <property type="match status" value="1"/>
</dbReference>
<dbReference type="OrthoDB" id="191315at2759"/>
<dbReference type="PROSITE" id="PS00665">
    <property type="entry name" value="DHDPS_1"/>
    <property type="match status" value="1"/>
</dbReference>
<dbReference type="InterPro" id="IPR002220">
    <property type="entry name" value="DapA-like"/>
</dbReference>
<dbReference type="PANTHER" id="PTHR12128">
    <property type="entry name" value="DIHYDRODIPICOLINATE SYNTHASE"/>
    <property type="match status" value="1"/>
</dbReference>
<evidence type="ECO:0000313" key="3">
    <source>
        <dbReference type="EMBL" id="KAH6670264.1"/>
    </source>
</evidence>
<reference evidence="3" key="1">
    <citation type="journal article" date="2021" name="Nat. Commun.">
        <title>Genetic determinants of endophytism in the Arabidopsis root mycobiome.</title>
        <authorList>
            <person name="Mesny F."/>
            <person name="Miyauchi S."/>
            <person name="Thiergart T."/>
            <person name="Pickel B."/>
            <person name="Atanasova L."/>
            <person name="Karlsson M."/>
            <person name="Huettel B."/>
            <person name="Barry K.W."/>
            <person name="Haridas S."/>
            <person name="Chen C."/>
            <person name="Bauer D."/>
            <person name="Andreopoulos W."/>
            <person name="Pangilinan J."/>
            <person name="LaButti K."/>
            <person name="Riley R."/>
            <person name="Lipzen A."/>
            <person name="Clum A."/>
            <person name="Drula E."/>
            <person name="Henrissat B."/>
            <person name="Kohler A."/>
            <person name="Grigoriev I.V."/>
            <person name="Martin F.M."/>
            <person name="Hacquard S."/>
        </authorList>
    </citation>
    <scope>NUCLEOTIDE SEQUENCE</scope>
    <source>
        <strain evidence="3">MPI-SDFR-AT-0117</strain>
    </source>
</reference>
<dbReference type="InterPro" id="IPR013785">
    <property type="entry name" value="Aldolase_TIM"/>
</dbReference>
<evidence type="ECO:0000313" key="4">
    <source>
        <dbReference type="Proteomes" id="UP000770015"/>
    </source>
</evidence>
<keyword evidence="2" id="KW-0704">Schiff base</keyword>
<comment type="caution">
    <text evidence="3">The sequence shown here is derived from an EMBL/GenBank/DDBJ whole genome shotgun (WGS) entry which is preliminary data.</text>
</comment>
<keyword evidence="1" id="KW-0456">Lyase</keyword>
<keyword evidence="4" id="KW-1185">Reference proteome</keyword>
<dbReference type="Pfam" id="PF00701">
    <property type="entry name" value="DHDPS"/>
    <property type="match status" value="1"/>
</dbReference>